<evidence type="ECO:0000256" key="5">
    <source>
        <dbReference type="ARBA" id="ARBA00023136"/>
    </source>
</evidence>
<dbReference type="GO" id="GO:0005789">
    <property type="term" value="C:endoplasmic reticulum membrane"/>
    <property type="evidence" value="ECO:0007669"/>
    <property type="project" value="TreeGrafter"/>
</dbReference>
<evidence type="ECO:0000256" key="7">
    <source>
        <dbReference type="SAM" id="MobiDB-lite"/>
    </source>
</evidence>
<dbReference type="GO" id="GO:0009653">
    <property type="term" value="P:anatomical structure morphogenesis"/>
    <property type="evidence" value="ECO:0007669"/>
    <property type="project" value="UniProtKB-ARBA"/>
</dbReference>
<dbReference type="SUPFAM" id="SSF49417">
    <property type="entry name" value="p53-like transcription factors"/>
    <property type="match status" value="1"/>
</dbReference>
<evidence type="ECO:0000259" key="10">
    <source>
        <dbReference type="PROSITE" id="PS51688"/>
    </source>
</evidence>
<evidence type="ECO:0000256" key="3">
    <source>
        <dbReference type="ARBA" id="ARBA00022989"/>
    </source>
</evidence>
<feature type="domain" description="NDT80" evidence="9">
    <location>
        <begin position="111"/>
        <end position="410"/>
    </location>
</feature>
<feature type="transmembrane region" description="Helical" evidence="8">
    <location>
        <begin position="667"/>
        <end position="684"/>
    </location>
</feature>
<keyword evidence="2 8" id="KW-0812">Transmembrane</keyword>
<dbReference type="Pfam" id="PF13884">
    <property type="entry name" value="Peptidase_S74"/>
    <property type="match status" value="1"/>
</dbReference>
<evidence type="ECO:0000259" key="9">
    <source>
        <dbReference type="PROSITE" id="PS51517"/>
    </source>
</evidence>
<dbReference type="Pfam" id="PF05224">
    <property type="entry name" value="NDT80_PhoG"/>
    <property type="match status" value="1"/>
</dbReference>
<evidence type="ECO:0000313" key="11">
    <source>
        <dbReference type="Ensembl" id="ENSCCRP00020094012.1"/>
    </source>
</evidence>
<dbReference type="GO" id="GO:0003700">
    <property type="term" value="F:DNA-binding transcription factor activity"/>
    <property type="evidence" value="ECO:0007669"/>
    <property type="project" value="UniProtKB-UniRule"/>
</dbReference>
<dbReference type="InterPro" id="IPR030392">
    <property type="entry name" value="S74_ICA"/>
</dbReference>
<evidence type="ECO:0000256" key="1">
    <source>
        <dbReference type="ARBA" id="ARBA00004370"/>
    </source>
</evidence>
<evidence type="ECO:0000256" key="6">
    <source>
        <dbReference type="PROSITE-ProRule" id="PRU00850"/>
    </source>
</evidence>
<evidence type="ECO:0000313" key="12">
    <source>
        <dbReference type="Proteomes" id="UP000694701"/>
    </source>
</evidence>
<evidence type="ECO:0000256" key="4">
    <source>
        <dbReference type="ARBA" id="ARBA00023125"/>
    </source>
</evidence>
<reference evidence="11" key="1">
    <citation type="submission" date="2025-08" db="UniProtKB">
        <authorList>
            <consortium name="Ensembl"/>
        </authorList>
    </citation>
    <scope>IDENTIFICATION</scope>
</reference>
<feature type="region of interest" description="Disordered" evidence="7">
    <location>
        <begin position="47"/>
        <end position="86"/>
    </location>
</feature>
<evidence type="ECO:0000256" key="2">
    <source>
        <dbReference type="ARBA" id="ARBA00022692"/>
    </source>
</evidence>
<dbReference type="InterPro" id="IPR051577">
    <property type="entry name" value="MRF-like"/>
</dbReference>
<dbReference type="PANTHER" id="PTHR13029:SF17">
    <property type="entry name" value="MYELIN REGULATORY FACTOR-LIKE PROTEIN"/>
    <property type="match status" value="1"/>
</dbReference>
<protein>
    <submittedName>
        <fullName evidence="11">Myelin regulatory factor like</fullName>
    </submittedName>
</protein>
<dbReference type="PROSITE" id="PS51688">
    <property type="entry name" value="ICA"/>
    <property type="match status" value="1"/>
</dbReference>
<keyword evidence="3 8" id="KW-1133">Transmembrane helix</keyword>
<organism evidence="11 12">
    <name type="scientific">Cyprinus carpio</name>
    <name type="common">Common carp</name>
    <dbReference type="NCBI Taxonomy" id="7962"/>
    <lineage>
        <taxon>Eukaryota</taxon>
        <taxon>Metazoa</taxon>
        <taxon>Chordata</taxon>
        <taxon>Craniata</taxon>
        <taxon>Vertebrata</taxon>
        <taxon>Euteleostomi</taxon>
        <taxon>Actinopterygii</taxon>
        <taxon>Neopterygii</taxon>
        <taxon>Teleostei</taxon>
        <taxon>Ostariophysi</taxon>
        <taxon>Cypriniformes</taxon>
        <taxon>Cyprinidae</taxon>
        <taxon>Cyprininae</taxon>
        <taxon>Cyprinus</taxon>
    </lineage>
</organism>
<evidence type="ECO:0000256" key="8">
    <source>
        <dbReference type="SAM" id="Phobius"/>
    </source>
</evidence>
<comment type="subcellular location">
    <subcellularLocation>
        <location evidence="1">Membrane</location>
    </subcellularLocation>
</comment>
<dbReference type="PANTHER" id="PTHR13029">
    <property type="match status" value="1"/>
</dbReference>
<dbReference type="Ensembl" id="ENSCCRT00020102732.1">
    <property type="protein sequence ID" value="ENSCCRP00020094012.1"/>
    <property type="gene ID" value="ENSCCRG00020043027.1"/>
</dbReference>
<feature type="compositionally biased region" description="Basic and acidic residues" evidence="7">
    <location>
        <begin position="75"/>
        <end position="86"/>
    </location>
</feature>
<dbReference type="GO" id="GO:0045893">
    <property type="term" value="P:positive regulation of DNA-templated transcription"/>
    <property type="evidence" value="ECO:0007669"/>
    <property type="project" value="TreeGrafter"/>
</dbReference>
<feature type="compositionally biased region" description="Polar residues" evidence="7">
    <location>
        <begin position="57"/>
        <end position="66"/>
    </location>
</feature>
<dbReference type="InterPro" id="IPR008967">
    <property type="entry name" value="p53-like_TF_DNA-bd_sf"/>
</dbReference>
<feature type="DNA-binding region" description="NDT80" evidence="6">
    <location>
        <begin position="111"/>
        <end position="410"/>
    </location>
</feature>
<sequence length="689" mass="77736">MRKNLNGKRKYFKGPPPSPSGQDVSGVLESAMVDTSILEHYLSNETDPTFMLPVSPPNSGSERSSPPQIPGDFFSDLKSHPQKDTFPRSCPFKDRKQESCGGGGLMYDVGRPLGKHVKAVSSALLPQYSLNTSESYIQATTSNNAPIHGVTKYIQCPPMGLPSGHMQANAAAASSCGPHAMSPKTMYPYMIQKHDQHVGGSYEAQCYDSDTAGGSPGGSVHQLLTWDRYQPSQWCSLHNSRSEILPPPGYHVDTDKGFGYSTADEAFVCQKKNHFQVTVHIGMVGEPRFVRTSAGLMPIEIFHMNVFRVKLEAQNHFITKKQSQSNSSKKPFLPVRVNLPGYKITKVTLAHLHFSETTANNMRKKGKPNPDQMLVTISVISEYESFLLVANVSERIIVRTPGQFENDSDMLWQRGQIPESVVCHRRIGIDTDSPDEALVVCGNAKIRGNVMHPSDRMAKQNIQEVDSTEQLKRIAQMRIVEYDYKPEFASRMEIDQRHETGIIAQEVRELLPSAIREMGDITCVNGEKIDNFLIVDKQLCKLTDNRESRIQELEVWNTRLAKLKRLGSMHSISGTSNYFCGRYHNCLQHRVFQAMFSTASPVPWPPDIDVSNVFYSDEVYCCPLTLIHNHNTQMTDTTVPFDALSHVITNLRKNTERSERQWQCSNILFYIFVAFLFTCHFHFWRQYRG</sequence>
<keyword evidence="4 6" id="KW-0238">DNA-binding</keyword>
<dbReference type="Proteomes" id="UP000694701">
    <property type="component" value="Unplaced"/>
</dbReference>
<dbReference type="PROSITE" id="PS51517">
    <property type="entry name" value="NDT80"/>
    <property type="match status" value="1"/>
</dbReference>
<keyword evidence="5 8" id="KW-0472">Membrane</keyword>
<name>A0A8C2JJE2_CYPCA</name>
<feature type="compositionally biased region" description="Basic residues" evidence="7">
    <location>
        <begin position="1"/>
        <end position="12"/>
    </location>
</feature>
<dbReference type="GO" id="GO:0060429">
    <property type="term" value="P:epithelium development"/>
    <property type="evidence" value="ECO:0007669"/>
    <property type="project" value="UniProtKB-ARBA"/>
</dbReference>
<proteinExistence type="predicted"/>
<dbReference type="GO" id="GO:0043565">
    <property type="term" value="F:sequence-specific DNA binding"/>
    <property type="evidence" value="ECO:0007669"/>
    <property type="project" value="TreeGrafter"/>
</dbReference>
<dbReference type="AlphaFoldDB" id="A0A8C2JJE2"/>
<feature type="region of interest" description="Disordered" evidence="7">
    <location>
        <begin position="1"/>
        <end position="28"/>
    </location>
</feature>
<dbReference type="GO" id="GO:0005634">
    <property type="term" value="C:nucleus"/>
    <property type="evidence" value="ECO:0007669"/>
    <property type="project" value="TreeGrafter"/>
</dbReference>
<feature type="domain" description="Peptidase S74" evidence="10">
    <location>
        <begin position="454"/>
        <end position="550"/>
    </location>
</feature>
<dbReference type="GO" id="GO:0016540">
    <property type="term" value="P:protein autoprocessing"/>
    <property type="evidence" value="ECO:0007669"/>
    <property type="project" value="TreeGrafter"/>
</dbReference>
<dbReference type="InterPro" id="IPR024061">
    <property type="entry name" value="NDT80_DNA-bd_dom"/>
</dbReference>
<accession>A0A8C2JJE2</accession>